<dbReference type="GO" id="GO:0015833">
    <property type="term" value="P:peptide transport"/>
    <property type="evidence" value="ECO:0007669"/>
    <property type="project" value="TreeGrafter"/>
</dbReference>
<dbReference type="SUPFAM" id="SSF53850">
    <property type="entry name" value="Periplasmic binding protein-like II"/>
    <property type="match status" value="1"/>
</dbReference>
<keyword evidence="3" id="KW-0732">Signal</keyword>
<dbReference type="InterPro" id="IPR039424">
    <property type="entry name" value="SBP_5"/>
</dbReference>
<feature type="domain" description="Solute-binding protein family 5" evidence="4">
    <location>
        <begin position="75"/>
        <end position="404"/>
    </location>
</feature>
<dbReference type="GO" id="GO:1904680">
    <property type="term" value="F:peptide transmembrane transporter activity"/>
    <property type="evidence" value="ECO:0007669"/>
    <property type="project" value="TreeGrafter"/>
</dbReference>
<comment type="similarity">
    <text evidence="1">Belongs to the bacterial solute-binding protein 5 family.</text>
</comment>
<dbReference type="PROSITE" id="PS51257">
    <property type="entry name" value="PROKAR_LIPOPROTEIN"/>
    <property type="match status" value="1"/>
</dbReference>
<evidence type="ECO:0000256" key="1">
    <source>
        <dbReference type="ARBA" id="ARBA00005695"/>
    </source>
</evidence>
<keyword evidence="2" id="KW-0813">Transport</keyword>
<evidence type="ECO:0000256" key="3">
    <source>
        <dbReference type="ARBA" id="ARBA00022729"/>
    </source>
</evidence>
<organism evidence="5 6">
    <name type="scientific">Natronosporangium hydrolyticum</name>
    <dbReference type="NCBI Taxonomy" id="2811111"/>
    <lineage>
        <taxon>Bacteria</taxon>
        <taxon>Bacillati</taxon>
        <taxon>Actinomycetota</taxon>
        <taxon>Actinomycetes</taxon>
        <taxon>Micromonosporales</taxon>
        <taxon>Micromonosporaceae</taxon>
        <taxon>Natronosporangium</taxon>
    </lineage>
</organism>
<dbReference type="InterPro" id="IPR030678">
    <property type="entry name" value="Peptide/Ni-bd"/>
</dbReference>
<accession>A0A895YFB1</accession>
<evidence type="ECO:0000313" key="6">
    <source>
        <dbReference type="Proteomes" id="UP000662857"/>
    </source>
</evidence>
<dbReference type="Gene3D" id="3.10.105.10">
    <property type="entry name" value="Dipeptide-binding Protein, Domain 3"/>
    <property type="match status" value="1"/>
</dbReference>
<reference evidence="5" key="1">
    <citation type="submission" date="2021-02" db="EMBL/GenBank/DDBJ databases">
        <title>Natrosporangium hydrolyticum gen. nov., sp. nov, a haloalkaliphilic actinobacterium from a soda solonchak soil.</title>
        <authorList>
            <person name="Sorokin D.Y."/>
            <person name="Khijniak T.V."/>
            <person name="Zakharycheva A.P."/>
            <person name="Boueva O.V."/>
            <person name="Ariskina E.V."/>
            <person name="Hahnke R.L."/>
            <person name="Bunk B."/>
            <person name="Sproer C."/>
            <person name="Schumann P."/>
            <person name="Evtushenko L.I."/>
            <person name="Kublanov I.V."/>
        </authorList>
    </citation>
    <scope>NUCLEOTIDE SEQUENCE</scope>
    <source>
        <strain evidence="5">DSM 106523</strain>
    </source>
</reference>
<dbReference type="Pfam" id="PF00496">
    <property type="entry name" value="SBP_bac_5"/>
    <property type="match status" value="1"/>
</dbReference>
<protein>
    <recommendedName>
        <fullName evidence="4">Solute-binding protein family 5 domain-containing protein</fullName>
    </recommendedName>
</protein>
<dbReference type="AlphaFoldDB" id="A0A895YFB1"/>
<gene>
    <name evidence="5" type="ORF">JQS43_14470</name>
</gene>
<proteinExistence type="inferred from homology"/>
<dbReference type="RefSeq" id="WP_239674925.1">
    <property type="nucleotide sequence ID" value="NZ_CP070499.1"/>
</dbReference>
<dbReference type="KEGG" id="nhy:JQS43_14470"/>
<dbReference type="PANTHER" id="PTHR30290:SF9">
    <property type="entry name" value="OLIGOPEPTIDE-BINDING PROTEIN APPA"/>
    <property type="match status" value="1"/>
</dbReference>
<dbReference type="Proteomes" id="UP000662857">
    <property type="component" value="Chromosome"/>
</dbReference>
<dbReference type="EMBL" id="CP070499">
    <property type="protein sequence ID" value="QSB12880.1"/>
    <property type="molecule type" value="Genomic_DNA"/>
</dbReference>
<dbReference type="PANTHER" id="PTHR30290">
    <property type="entry name" value="PERIPLASMIC BINDING COMPONENT OF ABC TRANSPORTER"/>
    <property type="match status" value="1"/>
</dbReference>
<evidence type="ECO:0000256" key="2">
    <source>
        <dbReference type="ARBA" id="ARBA00022448"/>
    </source>
</evidence>
<sequence length="505" mass="54532">MLGKRSTVSLAVAGLLVAAGCGGDTEASEGGGGTLTLGAIVAPATFDPSGSEWGNRAPYYQAVFDTLLLAGSSGEIEPFLATDWSYNDDGTELTLTLREDVEFTDGSALTAEVVKQNLERFQTGDSPDAGYLAGVEEIEAVAEHTVEIRMAAPDPAFLNYLTRDAGLVASAESFDSPDIDTHPIGSGPYLLDPGATVTGTSYVYTRNPDYWNPDVQHYDELIIRVFEEPTAALNALRAGEANGVKLVNNDNLAEVEAAGWTIEANELDFHGLLLLDREGTMNEALGDVRVRQALNYAFDREAMLTALQDGNGNITTQVFPPASEAFDPELDSAYPYDPERARELLDEAGYADGLTLSMPTSAVLGSTTFTLVEQQLTDIGVTVEYTDPGSDYIAELLAPNFPLAYMALEQNPDWQLAQFMIAPSAVFNPFGAEDPAIDSFLERIQFGDEQEQAVAARELNAYLVEQAWFAPLYRVQGSYAVDPDTTVEMLPTNAYPSIYDIRPNS</sequence>
<name>A0A895YFB1_9ACTN</name>
<dbReference type="Gene3D" id="3.40.190.10">
    <property type="entry name" value="Periplasmic binding protein-like II"/>
    <property type="match status" value="1"/>
</dbReference>
<keyword evidence="6" id="KW-1185">Reference proteome</keyword>
<evidence type="ECO:0000259" key="4">
    <source>
        <dbReference type="Pfam" id="PF00496"/>
    </source>
</evidence>
<dbReference type="PIRSF" id="PIRSF002741">
    <property type="entry name" value="MppA"/>
    <property type="match status" value="1"/>
</dbReference>
<evidence type="ECO:0000313" key="5">
    <source>
        <dbReference type="EMBL" id="QSB12880.1"/>
    </source>
</evidence>
<dbReference type="GO" id="GO:0043190">
    <property type="term" value="C:ATP-binding cassette (ABC) transporter complex"/>
    <property type="evidence" value="ECO:0007669"/>
    <property type="project" value="InterPro"/>
</dbReference>
<dbReference type="GO" id="GO:0042597">
    <property type="term" value="C:periplasmic space"/>
    <property type="evidence" value="ECO:0007669"/>
    <property type="project" value="UniProtKB-ARBA"/>
</dbReference>
<dbReference type="InterPro" id="IPR000914">
    <property type="entry name" value="SBP_5_dom"/>
</dbReference>